<organism evidence="1 2">
    <name type="scientific">Daphnia magna</name>
    <dbReference type="NCBI Taxonomy" id="35525"/>
    <lineage>
        <taxon>Eukaryota</taxon>
        <taxon>Metazoa</taxon>
        <taxon>Ecdysozoa</taxon>
        <taxon>Arthropoda</taxon>
        <taxon>Crustacea</taxon>
        <taxon>Branchiopoda</taxon>
        <taxon>Diplostraca</taxon>
        <taxon>Cladocera</taxon>
        <taxon>Anomopoda</taxon>
        <taxon>Daphniidae</taxon>
        <taxon>Daphnia</taxon>
    </lineage>
</organism>
<name>A0A164I4X6_9CRUS</name>
<accession>A0A164I4X6</accession>
<dbReference type="OrthoDB" id="6264899at2759"/>
<evidence type="ECO:0000313" key="2">
    <source>
        <dbReference type="Proteomes" id="UP000076858"/>
    </source>
</evidence>
<dbReference type="EMBL" id="LRGB01008202">
    <property type="protein sequence ID" value="KZS00885.1"/>
    <property type="molecule type" value="Genomic_DNA"/>
</dbReference>
<comment type="caution">
    <text evidence="1">The sequence shown here is derived from an EMBL/GenBank/DDBJ whole genome shotgun (WGS) entry which is preliminary data.</text>
</comment>
<dbReference type="Proteomes" id="UP000076858">
    <property type="component" value="Unassembled WGS sequence"/>
</dbReference>
<evidence type="ECO:0000313" key="1">
    <source>
        <dbReference type="EMBL" id="KZS00885.1"/>
    </source>
</evidence>
<feature type="non-terminal residue" evidence="1">
    <location>
        <position position="1"/>
    </location>
</feature>
<gene>
    <name evidence="1" type="ORF">APZ42_002641</name>
</gene>
<protein>
    <submittedName>
        <fullName evidence="1">Uncharacterized protein</fullName>
    </submittedName>
</protein>
<sequence>PLCCASKWENCVCDSGRVIRRAVKRRHAHPLVSRLEKDYLNSPTYHRSSPNLYQPNDVVAGVGAAVASGVSRSALVLTFF</sequence>
<proteinExistence type="predicted"/>
<reference evidence="1 2" key="1">
    <citation type="submission" date="2016-03" db="EMBL/GenBank/DDBJ databases">
        <title>EvidentialGene: Evidence-directed Construction of Genes on Genomes.</title>
        <authorList>
            <person name="Gilbert D.G."/>
            <person name="Choi J.-H."/>
            <person name="Mockaitis K."/>
            <person name="Colbourne J."/>
            <person name="Pfrender M."/>
        </authorList>
    </citation>
    <scope>NUCLEOTIDE SEQUENCE [LARGE SCALE GENOMIC DNA]</scope>
    <source>
        <strain evidence="1 2">Xinb3</strain>
        <tissue evidence="1">Complete organism</tissue>
    </source>
</reference>
<keyword evidence="2" id="KW-1185">Reference proteome</keyword>
<dbReference type="AlphaFoldDB" id="A0A164I4X6"/>